<accession>A0AAN8WMC2</accession>
<dbReference type="PROSITE" id="PS51190">
    <property type="entry name" value="FATC"/>
    <property type="match status" value="1"/>
</dbReference>
<evidence type="ECO:0000313" key="14">
    <source>
        <dbReference type="EMBL" id="KAK7066611.1"/>
    </source>
</evidence>
<keyword evidence="3" id="KW-0723">Serine/threonine-protein kinase</keyword>
<evidence type="ECO:0000256" key="10">
    <source>
        <dbReference type="ARBA" id="ARBA00047899"/>
    </source>
</evidence>
<dbReference type="Pfam" id="PF02259">
    <property type="entry name" value="FAT"/>
    <property type="match status" value="1"/>
</dbReference>
<evidence type="ECO:0000256" key="1">
    <source>
        <dbReference type="ARBA" id="ARBA00004123"/>
    </source>
</evidence>
<dbReference type="Gene3D" id="1.10.1070.11">
    <property type="entry name" value="Phosphatidylinositol 3-/4-kinase, catalytic domain"/>
    <property type="match status" value="1"/>
</dbReference>
<protein>
    <recommendedName>
        <fullName evidence="2">non-specific serine/threonine protein kinase</fullName>
        <ecNumber evidence="2">2.7.11.1</ecNumber>
    </recommendedName>
</protein>
<dbReference type="Proteomes" id="UP001381693">
    <property type="component" value="Unassembled WGS sequence"/>
</dbReference>
<dbReference type="InterPro" id="IPR018936">
    <property type="entry name" value="PI3/4_kinase_CS"/>
</dbReference>
<evidence type="ECO:0000256" key="7">
    <source>
        <dbReference type="ARBA" id="ARBA00022777"/>
    </source>
</evidence>
<dbReference type="Pfam" id="PF02260">
    <property type="entry name" value="FATC"/>
    <property type="match status" value="1"/>
</dbReference>
<dbReference type="InterPro" id="IPR038980">
    <property type="entry name" value="ATM_plant"/>
</dbReference>
<dbReference type="Gene3D" id="3.30.1010.10">
    <property type="entry name" value="Phosphatidylinositol 3-kinase Catalytic Subunit, Chain A, domain 4"/>
    <property type="match status" value="1"/>
</dbReference>
<feature type="domain" description="FAT" evidence="12">
    <location>
        <begin position="1"/>
        <end position="449"/>
    </location>
</feature>
<organism evidence="14 15">
    <name type="scientific">Halocaridina rubra</name>
    <name type="common">Hawaiian red shrimp</name>
    <dbReference type="NCBI Taxonomy" id="373956"/>
    <lineage>
        <taxon>Eukaryota</taxon>
        <taxon>Metazoa</taxon>
        <taxon>Ecdysozoa</taxon>
        <taxon>Arthropoda</taxon>
        <taxon>Crustacea</taxon>
        <taxon>Multicrustacea</taxon>
        <taxon>Malacostraca</taxon>
        <taxon>Eumalacostraca</taxon>
        <taxon>Eucarida</taxon>
        <taxon>Decapoda</taxon>
        <taxon>Pleocyemata</taxon>
        <taxon>Caridea</taxon>
        <taxon>Atyoidea</taxon>
        <taxon>Atyidae</taxon>
        <taxon>Halocaridina</taxon>
    </lineage>
</organism>
<dbReference type="InterPro" id="IPR036940">
    <property type="entry name" value="PI3/4_kinase_cat_sf"/>
</dbReference>
<dbReference type="EC" id="2.7.11.1" evidence="2"/>
<evidence type="ECO:0000256" key="4">
    <source>
        <dbReference type="ARBA" id="ARBA00022679"/>
    </source>
</evidence>
<dbReference type="PROSITE" id="PS00916">
    <property type="entry name" value="PI3_4_KINASE_2"/>
    <property type="match status" value="1"/>
</dbReference>
<dbReference type="GO" id="GO:0006281">
    <property type="term" value="P:DNA repair"/>
    <property type="evidence" value="ECO:0007669"/>
    <property type="project" value="InterPro"/>
</dbReference>
<dbReference type="SMART" id="SM01343">
    <property type="entry name" value="FATC"/>
    <property type="match status" value="1"/>
</dbReference>
<dbReference type="PROSITE" id="PS50290">
    <property type="entry name" value="PI3_4_KINASE_3"/>
    <property type="match status" value="1"/>
</dbReference>
<dbReference type="InterPro" id="IPR044107">
    <property type="entry name" value="PIKKc_ATM"/>
</dbReference>
<dbReference type="PANTHER" id="PTHR37079:SF4">
    <property type="entry name" value="SERINE_THREONINE-PROTEIN KINASE ATM"/>
    <property type="match status" value="1"/>
</dbReference>
<dbReference type="GO" id="GO:0005524">
    <property type="term" value="F:ATP binding"/>
    <property type="evidence" value="ECO:0007669"/>
    <property type="project" value="UniProtKB-KW"/>
</dbReference>
<dbReference type="InterPro" id="IPR014009">
    <property type="entry name" value="PIK_FAT"/>
</dbReference>
<keyword evidence="15" id="KW-1185">Reference proteome</keyword>
<comment type="subcellular location">
    <subcellularLocation>
        <location evidence="1">Nucleus</location>
    </subcellularLocation>
</comment>
<evidence type="ECO:0000259" key="11">
    <source>
        <dbReference type="PROSITE" id="PS50290"/>
    </source>
</evidence>
<dbReference type="AlphaFoldDB" id="A0AAN8WMC2"/>
<dbReference type="GO" id="GO:0005634">
    <property type="term" value="C:nucleus"/>
    <property type="evidence" value="ECO:0007669"/>
    <property type="project" value="UniProtKB-SubCell"/>
</dbReference>
<evidence type="ECO:0000256" key="3">
    <source>
        <dbReference type="ARBA" id="ARBA00022527"/>
    </source>
</evidence>
<evidence type="ECO:0000256" key="9">
    <source>
        <dbReference type="ARBA" id="ARBA00023242"/>
    </source>
</evidence>
<reference evidence="14 15" key="1">
    <citation type="submission" date="2023-11" db="EMBL/GenBank/DDBJ databases">
        <title>Halocaridina rubra genome assembly.</title>
        <authorList>
            <person name="Smith C."/>
        </authorList>
    </citation>
    <scope>NUCLEOTIDE SEQUENCE [LARGE SCALE GENOMIC DNA]</scope>
    <source>
        <strain evidence="14">EP-1</strain>
        <tissue evidence="14">Whole</tissue>
    </source>
</reference>
<dbReference type="PANTHER" id="PTHR37079">
    <property type="entry name" value="SERINE/THREONINE-PROTEIN KINASE ATM"/>
    <property type="match status" value="1"/>
</dbReference>
<dbReference type="Pfam" id="PF00454">
    <property type="entry name" value="PI3_PI4_kinase"/>
    <property type="match status" value="1"/>
</dbReference>
<sequence length="918" mass="104830">MGFHQNIFHALQSLNLQDVGTFQHHALQARLQIINTFKHSQTESCSSVYPIFSQLQILNEVEAALKCVASFNSQSESTLSIEDLELLWDSRDVIGRVSPSHHEPIISARISTLHAFSFLHEQNEVNRALHSLLLKKSRLLRACMRLGTNTGCETALVSAAKLDVVESLNWRTRFEEAEVAKCQGDIQHAARVLRILLKDMTQDMEGADEILLCQVLNLYGSVLMDSRAKPPKIIIEEFFKKSVGKLEQKNYDCGKVLENSYHQLALYGDKLYKEVHQYLESDAIQAKKENIVRSKEELIRVRTILANCADEKERKDLHRKHALLQKNITIDGNVLKDLEKEQEDYLQLALQNYLKCLLTSQKHDLHVYRAVALWLENLNKPHINKMVNDYGVNIKTYKFAPLLYQLVARLTCKNEGQHSFPGVLNSILERVCVDHPHHSLPVVLALSNAHGDDEVQKKSTQHRLQYDQVLEEDRVQAAKLLISRLKKMPLCDHILEMERVWVAYISLANWSDGKERHSPGDVVKIPRNQPIAHIKDIQYTSALTRPLPLQPSGIYEPILIKSWGNTCTYVGGINSPKRLTMTTSDGCSQFELLKGKDDIRQDAVMEQVFGIVNTLLAKNPNTRDKALSMRTYQVIPLSQRSGLIQWCENTQPFGEYLIGRQKKGGAHKLYYPLDYPAVVCRKNMEEAKLESQERKLQVYEDILEHFKPVFRYFFYENYPLAHEWYKRRLNYTRSVATNSMVGYILGLGDRHVENILLDKGTAEVIHIDLGIAFELGKCLPTPETVPFRLTQDVVDGIGVMGIEGPFRQSCEATLQVLRMSSEVLITIVEVLRHDPLYQWTLSPVQIQRLQADEDEVDQGISINSASMADRVVLRVRQKILGLEEGYTLSVAEQVTVLIQQATNNTNLSRLYPGWQPYL</sequence>
<keyword evidence="9" id="KW-0539">Nucleus</keyword>
<dbReference type="CDD" id="cd05171">
    <property type="entry name" value="PIKKc_ATM"/>
    <property type="match status" value="1"/>
</dbReference>
<name>A0AAN8WMC2_HALRR</name>
<evidence type="ECO:0000256" key="5">
    <source>
        <dbReference type="ARBA" id="ARBA00022741"/>
    </source>
</evidence>
<dbReference type="EMBL" id="JAXCGZ010019107">
    <property type="protein sequence ID" value="KAK7066611.1"/>
    <property type="molecule type" value="Genomic_DNA"/>
</dbReference>
<keyword evidence="6" id="KW-0227">DNA damage</keyword>
<evidence type="ECO:0000313" key="15">
    <source>
        <dbReference type="Proteomes" id="UP001381693"/>
    </source>
</evidence>
<evidence type="ECO:0000256" key="2">
    <source>
        <dbReference type="ARBA" id="ARBA00012513"/>
    </source>
</evidence>
<comment type="catalytic activity">
    <reaction evidence="10">
        <text>L-threonyl-[protein] + ATP = O-phospho-L-threonyl-[protein] + ADP + H(+)</text>
        <dbReference type="Rhea" id="RHEA:46608"/>
        <dbReference type="Rhea" id="RHEA-COMP:11060"/>
        <dbReference type="Rhea" id="RHEA-COMP:11605"/>
        <dbReference type="ChEBI" id="CHEBI:15378"/>
        <dbReference type="ChEBI" id="CHEBI:30013"/>
        <dbReference type="ChEBI" id="CHEBI:30616"/>
        <dbReference type="ChEBI" id="CHEBI:61977"/>
        <dbReference type="ChEBI" id="CHEBI:456216"/>
        <dbReference type="EC" id="2.7.11.1"/>
    </reaction>
</comment>
<keyword evidence="4" id="KW-0808">Transferase</keyword>
<dbReference type="SMART" id="SM00146">
    <property type="entry name" value="PI3Kc"/>
    <property type="match status" value="1"/>
</dbReference>
<comment type="caution">
    <text evidence="14">The sequence shown here is derived from an EMBL/GenBank/DDBJ whole genome shotgun (WGS) entry which is preliminary data.</text>
</comment>
<gene>
    <name evidence="14" type="ORF">SK128_024144</name>
</gene>
<dbReference type="SUPFAM" id="SSF56112">
    <property type="entry name" value="Protein kinase-like (PK-like)"/>
    <property type="match status" value="1"/>
</dbReference>
<evidence type="ECO:0000256" key="8">
    <source>
        <dbReference type="ARBA" id="ARBA00022840"/>
    </source>
</evidence>
<evidence type="ECO:0000256" key="6">
    <source>
        <dbReference type="ARBA" id="ARBA00022763"/>
    </source>
</evidence>
<keyword evidence="7" id="KW-0418">Kinase</keyword>
<dbReference type="InterPro" id="IPR000403">
    <property type="entry name" value="PI3/4_kinase_cat_dom"/>
</dbReference>
<dbReference type="PROSITE" id="PS00915">
    <property type="entry name" value="PI3_4_KINASE_1"/>
    <property type="match status" value="1"/>
</dbReference>
<keyword evidence="5" id="KW-0547">Nucleotide-binding</keyword>
<dbReference type="InterPro" id="IPR003152">
    <property type="entry name" value="FATC_dom"/>
</dbReference>
<proteinExistence type="predicted"/>
<dbReference type="InterPro" id="IPR003151">
    <property type="entry name" value="PIK-rel_kinase_FAT"/>
</dbReference>
<feature type="domain" description="PI3K/PI4K catalytic" evidence="11">
    <location>
        <begin position="563"/>
        <end position="880"/>
    </location>
</feature>
<evidence type="ECO:0000259" key="12">
    <source>
        <dbReference type="PROSITE" id="PS51189"/>
    </source>
</evidence>
<keyword evidence="8" id="KW-0067">ATP-binding</keyword>
<dbReference type="GO" id="GO:0004674">
    <property type="term" value="F:protein serine/threonine kinase activity"/>
    <property type="evidence" value="ECO:0007669"/>
    <property type="project" value="UniProtKB-KW"/>
</dbReference>
<dbReference type="PROSITE" id="PS51189">
    <property type="entry name" value="FAT"/>
    <property type="match status" value="1"/>
</dbReference>
<evidence type="ECO:0000259" key="13">
    <source>
        <dbReference type="PROSITE" id="PS51190"/>
    </source>
</evidence>
<feature type="domain" description="FATC" evidence="13">
    <location>
        <begin position="886"/>
        <end position="918"/>
    </location>
</feature>
<dbReference type="InterPro" id="IPR011009">
    <property type="entry name" value="Kinase-like_dom_sf"/>
</dbReference>